<reference evidence="2 3" key="1">
    <citation type="submission" date="2013-01" db="EMBL/GenBank/DDBJ databases">
        <title>The Genome Sequence of Clostridium bolteae 90A9.</title>
        <authorList>
            <consortium name="The Broad Institute Genome Sequencing Platform"/>
            <person name="Earl A."/>
            <person name="Ward D."/>
            <person name="Feldgarden M."/>
            <person name="Gevers D."/>
            <person name="Courvalin P."/>
            <person name="Lambert T."/>
            <person name="Walker B."/>
            <person name="Young S.K."/>
            <person name="Zeng Q."/>
            <person name="Gargeya S."/>
            <person name="Fitzgerald M."/>
            <person name="Haas B."/>
            <person name="Abouelleil A."/>
            <person name="Alvarado L."/>
            <person name="Arachchi H.M."/>
            <person name="Berlin A.M."/>
            <person name="Chapman S.B."/>
            <person name="Dewar J."/>
            <person name="Goldberg J."/>
            <person name="Griggs A."/>
            <person name="Gujja S."/>
            <person name="Hansen M."/>
            <person name="Howarth C."/>
            <person name="Imamovic A."/>
            <person name="Larimer J."/>
            <person name="McCowan C."/>
            <person name="Murphy C."/>
            <person name="Neiman D."/>
            <person name="Pearson M."/>
            <person name="Priest M."/>
            <person name="Roberts A."/>
            <person name="Saif S."/>
            <person name="Shea T."/>
            <person name="Sisk P."/>
            <person name="Sykes S."/>
            <person name="Wortman J."/>
            <person name="Nusbaum C."/>
            <person name="Birren B."/>
        </authorList>
    </citation>
    <scope>NUCLEOTIDE SEQUENCE [LARGE SCALE GENOMIC DNA]</scope>
    <source>
        <strain evidence="2 3">90A9</strain>
    </source>
</reference>
<gene>
    <name evidence="2" type="ORF">HMPREF1085_04121</name>
</gene>
<dbReference type="GeneID" id="23115228"/>
<feature type="non-terminal residue" evidence="2">
    <location>
        <position position="255"/>
    </location>
</feature>
<dbReference type="RefSeq" id="WP_002577014.1">
    <property type="nucleotide sequence ID" value="NZ_KB851182.1"/>
</dbReference>
<protein>
    <submittedName>
        <fullName evidence="2">Uncharacterized protein</fullName>
    </submittedName>
</protein>
<feature type="region of interest" description="Disordered" evidence="1">
    <location>
        <begin position="153"/>
        <end position="255"/>
    </location>
</feature>
<accession>R0BFQ4</accession>
<evidence type="ECO:0000313" key="2">
    <source>
        <dbReference type="EMBL" id="ENZ47553.1"/>
    </source>
</evidence>
<sequence>MQDIEYLKSMYPSGIRILQGYVAEACDRLDYKNSPMYDEYPDHMMINRLCDTICDTVIASEGAEKVRGMWNISEQDKAVMEMAELKKDMKRLDVDFFTEDDDPVMEQEQDLENAAAENISDAEDLTTEDSLEEQAVSNIQNDFQGYRESVVNPSGIIMETQEMRGREPGFPGNGRMGGRPNMGPGPGRPPMGNNPGRPPMGPGPVRPPSGPNQDRPPVGGPGPVRPPQPPRPTPPPPRPPQPPRPTPPPPRPPQP</sequence>
<organism evidence="2 3">
    <name type="scientific">Enterocloster bolteae 90A9</name>
    <dbReference type="NCBI Taxonomy" id="997894"/>
    <lineage>
        <taxon>Bacteria</taxon>
        <taxon>Bacillati</taxon>
        <taxon>Bacillota</taxon>
        <taxon>Clostridia</taxon>
        <taxon>Lachnospirales</taxon>
        <taxon>Lachnospiraceae</taxon>
        <taxon>Enterocloster</taxon>
    </lineage>
</organism>
<dbReference type="Proteomes" id="UP000013126">
    <property type="component" value="Unassembled WGS sequence"/>
</dbReference>
<feature type="compositionally biased region" description="Pro residues" evidence="1">
    <location>
        <begin position="196"/>
        <end position="210"/>
    </location>
</feature>
<evidence type="ECO:0000256" key="1">
    <source>
        <dbReference type="SAM" id="MobiDB-lite"/>
    </source>
</evidence>
<proteinExistence type="predicted"/>
<dbReference type="EMBL" id="AGYH01000014">
    <property type="protein sequence ID" value="ENZ47553.1"/>
    <property type="molecule type" value="Genomic_DNA"/>
</dbReference>
<dbReference type="HOGENOM" id="CLU_063403_0_0_9"/>
<keyword evidence="3" id="KW-1185">Reference proteome</keyword>
<evidence type="ECO:0000313" key="3">
    <source>
        <dbReference type="Proteomes" id="UP000013126"/>
    </source>
</evidence>
<dbReference type="AlphaFoldDB" id="R0BFQ4"/>
<feature type="compositionally biased region" description="Pro residues" evidence="1">
    <location>
        <begin position="218"/>
        <end position="255"/>
    </location>
</feature>
<dbReference type="OrthoDB" id="1935838at2"/>
<name>R0BFQ4_9FIRM</name>
<comment type="caution">
    <text evidence="2">The sequence shown here is derived from an EMBL/GenBank/DDBJ whole genome shotgun (WGS) entry which is preliminary data.</text>
</comment>